<feature type="transmembrane region" description="Helical" evidence="1">
    <location>
        <begin position="21"/>
        <end position="50"/>
    </location>
</feature>
<proteinExistence type="predicted"/>
<gene>
    <name evidence="3" type="ORF">RSPPHO_00103</name>
</gene>
<keyword evidence="1" id="KW-0812">Transmembrane</keyword>
<reference evidence="3 4" key="1">
    <citation type="submission" date="2012-02" db="EMBL/GenBank/DDBJ databases">
        <title>Shotgun genome sequence of Phaeospirillum photometricum DSM 122.</title>
        <authorList>
            <person name="Duquesne K."/>
            <person name="Sturgis J."/>
        </authorList>
    </citation>
    <scope>NUCLEOTIDE SEQUENCE [LARGE SCALE GENOMIC DNA]</scope>
    <source>
        <strain evidence="4">DSM122</strain>
    </source>
</reference>
<dbReference type="OrthoDB" id="9804804at2"/>
<dbReference type="PATRIC" id="fig|1150469.3.peg.148"/>
<feature type="domain" description="Inner membrane protein YgaP-like transmembrane" evidence="2">
    <location>
        <begin position="5"/>
        <end position="63"/>
    </location>
</feature>
<dbReference type="Pfam" id="PF11127">
    <property type="entry name" value="YgaP-like_TM"/>
    <property type="match status" value="1"/>
</dbReference>
<dbReference type="KEGG" id="rpm:RSPPHO_00103"/>
<evidence type="ECO:0000256" key="1">
    <source>
        <dbReference type="SAM" id="Phobius"/>
    </source>
</evidence>
<keyword evidence="4" id="KW-1185">Reference proteome</keyword>
<keyword evidence="1" id="KW-1133">Transmembrane helix</keyword>
<dbReference type="RefSeq" id="WP_014413369.1">
    <property type="nucleotide sequence ID" value="NC_017059.1"/>
</dbReference>
<dbReference type="STRING" id="1150469.RSPPHO_00103"/>
<dbReference type="Proteomes" id="UP000033220">
    <property type="component" value="Chromosome DSM 122"/>
</dbReference>
<keyword evidence="1" id="KW-0472">Membrane</keyword>
<evidence type="ECO:0000313" key="3">
    <source>
        <dbReference type="EMBL" id="CCG06729.1"/>
    </source>
</evidence>
<sequence>MLKYTKNVGGIDRPIRAIVGVALLLMAVTGTIGVWGYIGIIPLLTAIFSFCPAYTFLGKNTCGCAKD</sequence>
<dbReference type="AlphaFoldDB" id="H6SIV2"/>
<organism evidence="3 4">
    <name type="scientific">Pararhodospirillum photometricum DSM 122</name>
    <dbReference type="NCBI Taxonomy" id="1150469"/>
    <lineage>
        <taxon>Bacteria</taxon>
        <taxon>Pseudomonadati</taxon>
        <taxon>Pseudomonadota</taxon>
        <taxon>Alphaproteobacteria</taxon>
        <taxon>Rhodospirillales</taxon>
        <taxon>Rhodospirillaceae</taxon>
        <taxon>Pararhodospirillum</taxon>
    </lineage>
</organism>
<dbReference type="eggNOG" id="ENOG5033A4Z">
    <property type="taxonomic scope" value="Bacteria"/>
</dbReference>
<dbReference type="EMBL" id="HE663493">
    <property type="protein sequence ID" value="CCG06729.1"/>
    <property type="molecule type" value="Genomic_DNA"/>
</dbReference>
<dbReference type="InterPro" id="IPR021309">
    <property type="entry name" value="YgaP-like_TM"/>
</dbReference>
<evidence type="ECO:0000313" key="4">
    <source>
        <dbReference type="Proteomes" id="UP000033220"/>
    </source>
</evidence>
<evidence type="ECO:0000259" key="2">
    <source>
        <dbReference type="Pfam" id="PF11127"/>
    </source>
</evidence>
<name>H6SIV2_PARPM</name>
<dbReference type="HOGENOM" id="CLU_176022_4_2_5"/>
<protein>
    <recommendedName>
        <fullName evidence="2">Inner membrane protein YgaP-like transmembrane domain-containing protein</fullName>
    </recommendedName>
</protein>
<accession>H6SIV2</accession>